<dbReference type="SMART" id="SM00530">
    <property type="entry name" value="HTH_XRE"/>
    <property type="match status" value="1"/>
</dbReference>
<reference evidence="2 3" key="1">
    <citation type="submission" date="2016-09" db="EMBL/GenBank/DDBJ databases">
        <authorList>
            <person name="Capua I."/>
            <person name="De Benedictis P."/>
            <person name="Joannis T."/>
            <person name="Lombin L.H."/>
            <person name="Cattoli G."/>
        </authorList>
    </citation>
    <scope>NUCLEOTIDE SEQUENCE [LARGE SCALE GENOMIC DNA]</scope>
    <source>
        <strain evidence="2 3">NRS-1</strain>
    </source>
</reference>
<comment type="caution">
    <text evidence="2">The sequence shown here is derived from an EMBL/GenBank/DDBJ whole genome shotgun (WGS) entry which is preliminary data.</text>
</comment>
<dbReference type="RefSeq" id="WP_069797063.1">
    <property type="nucleotide sequence ID" value="NZ_CP034157.1"/>
</dbReference>
<keyword evidence="3" id="KW-1185">Reference proteome</keyword>
<evidence type="ECO:0000313" key="2">
    <source>
        <dbReference type="EMBL" id="OEL12215.1"/>
    </source>
</evidence>
<accession>A0A1E5UHH9</accession>
<dbReference type="Pfam" id="PF01381">
    <property type="entry name" value="HTH_3"/>
    <property type="match status" value="1"/>
</dbReference>
<evidence type="ECO:0000313" key="3">
    <source>
        <dbReference type="Proteomes" id="UP000095601"/>
    </source>
</evidence>
<dbReference type="KEGG" id="cnr:EB819_07580"/>
<dbReference type="EMBL" id="MKGI01000011">
    <property type="protein sequence ID" value="OEL12215.1"/>
    <property type="molecule type" value="Genomic_DNA"/>
</dbReference>
<dbReference type="PROSITE" id="PS50943">
    <property type="entry name" value="HTH_CROC1"/>
    <property type="match status" value="1"/>
</dbReference>
<dbReference type="InterPro" id="IPR010982">
    <property type="entry name" value="Lambda_DNA-bd_dom_sf"/>
</dbReference>
<dbReference type="CDD" id="cd00093">
    <property type="entry name" value="HTH_XRE"/>
    <property type="match status" value="1"/>
</dbReference>
<dbReference type="GO" id="GO:0003677">
    <property type="term" value="F:DNA binding"/>
    <property type="evidence" value="ECO:0007669"/>
    <property type="project" value="InterPro"/>
</dbReference>
<feature type="domain" description="HTH cro/C1-type" evidence="1">
    <location>
        <begin position="105"/>
        <end position="147"/>
    </location>
</feature>
<evidence type="ECO:0000259" key="1">
    <source>
        <dbReference type="PROSITE" id="PS50943"/>
    </source>
</evidence>
<dbReference type="SUPFAM" id="SSF47413">
    <property type="entry name" value="lambda repressor-like DNA-binding domains"/>
    <property type="match status" value="1"/>
</dbReference>
<proteinExistence type="predicted"/>
<protein>
    <submittedName>
        <fullName evidence="2">Helix-turn-helix family protein</fullName>
    </submittedName>
</protein>
<dbReference type="AlphaFoldDB" id="A0A1E5UHH9"/>
<dbReference type="STRING" id="237258.SAMN04489756_1099"/>
<name>A0A1E5UHH9_9FLAO</name>
<organism evidence="2 3">
    <name type="scientific">Cloacibacterium normanense</name>
    <dbReference type="NCBI Taxonomy" id="237258"/>
    <lineage>
        <taxon>Bacteria</taxon>
        <taxon>Pseudomonadati</taxon>
        <taxon>Bacteroidota</taxon>
        <taxon>Flavobacteriia</taxon>
        <taxon>Flavobacteriales</taxon>
        <taxon>Weeksellaceae</taxon>
    </lineage>
</organism>
<dbReference type="Proteomes" id="UP000095601">
    <property type="component" value="Unassembled WGS sequence"/>
</dbReference>
<dbReference type="InterPro" id="IPR001387">
    <property type="entry name" value="Cro/C1-type_HTH"/>
</dbReference>
<gene>
    <name evidence="2" type="ORF">BHF72_1403</name>
</gene>
<sequence>MNIKKDNLLYFFSAFEKLNDNNKLLFILKIDFKYEHKTETEEHIVELQKKFSEVNAYTLQVLNSVGKKDTSNEWKAFKNEIFKKYNALENKYVLEKDIYKLGPKLKSYRLTLNYSLEEFSKKSEIPISTIKKIENDGRLLGLKTMQKYVNLGLGRKVKIDFI</sequence>
<dbReference type="Gene3D" id="1.10.260.40">
    <property type="entry name" value="lambda repressor-like DNA-binding domains"/>
    <property type="match status" value="1"/>
</dbReference>